<gene>
    <name evidence="2" type="ORF">VI08_18790</name>
</gene>
<protein>
    <submittedName>
        <fullName evidence="2">Uncharacterized protein</fullName>
    </submittedName>
</protein>
<keyword evidence="3" id="KW-1185">Reference proteome</keyword>
<accession>A0A0F3K5C2</accession>
<dbReference type="Proteomes" id="UP000033651">
    <property type="component" value="Unassembled WGS sequence"/>
</dbReference>
<dbReference type="AlphaFoldDB" id="A0A0F3K5C2"/>
<reference evidence="2 3" key="1">
    <citation type="submission" date="2015-03" db="EMBL/GenBank/DDBJ databases">
        <title>Draft genome sequence of Luteibacter yeojuensis strain SU11.</title>
        <authorList>
            <person name="Sulaiman J."/>
            <person name="Priya K."/>
            <person name="Chan K.-G."/>
        </authorList>
    </citation>
    <scope>NUCLEOTIDE SEQUENCE [LARGE SCALE GENOMIC DNA]</scope>
    <source>
        <strain evidence="2 3">SU11</strain>
    </source>
</reference>
<comment type="caution">
    <text evidence="2">The sequence shown here is derived from an EMBL/GenBank/DDBJ whole genome shotgun (WGS) entry which is preliminary data.</text>
</comment>
<feature type="chain" id="PRO_5002462816" evidence="1">
    <location>
        <begin position="23"/>
        <end position="170"/>
    </location>
</feature>
<organism evidence="2 3">
    <name type="scientific">Luteibacter yeojuensis</name>
    <dbReference type="NCBI Taxonomy" id="345309"/>
    <lineage>
        <taxon>Bacteria</taxon>
        <taxon>Pseudomonadati</taxon>
        <taxon>Pseudomonadota</taxon>
        <taxon>Gammaproteobacteria</taxon>
        <taxon>Lysobacterales</taxon>
        <taxon>Rhodanobacteraceae</taxon>
        <taxon>Luteibacter</taxon>
    </lineage>
</organism>
<proteinExistence type="predicted"/>
<dbReference type="PATRIC" id="fig|345309.4.peg.3568"/>
<feature type="signal peptide" evidence="1">
    <location>
        <begin position="1"/>
        <end position="22"/>
    </location>
</feature>
<evidence type="ECO:0000313" key="3">
    <source>
        <dbReference type="Proteomes" id="UP000033651"/>
    </source>
</evidence>
<sequence length="170" mass="17616">MSTRRILIATAIALAACGGAHAADFPVNHAVPDERLDAIRGGFDMGSFQASLGLERTVMINGVEAIRQTVNIPDVTKITADQATAMQAFMGTTFVANGNTGAATSAQAPGLSSVTLPTSVSPGLVVQNALDNQAISATTKIDASVNTSQMLQGLRIDEAIRDTTIQFRGN</sequence>
<dbReference type="PROSITE" id="PS51257">
    <property type="entry name" value="PROKAR_LIPOPROTEIN"/>
    <property type="match status" value="1"/>
</dbReference>
<name>A0A0F3K5C2_9GAMM</name>
<dbReference type="EMBL" id="JZRB01000058">
    <property type="protein sequence ID" value="KJV26381.1"/>
    <property type="molecule type" value="Genomic_DNA"/>
</dbReference>
<evidence type="ECO:0000313" key="2">
    <source>
        <dbReference type="EMBL" id="KJV26381.1"/>
    </source>
</evidence>
<keyword evidence="1" id="KW-0732">Signal</keyword>
<evidence type="ECO:0000256" key="1">
    <source>
        <dbReference type="SAM" id="SignalP"/>
    </source>
</evidence>
<dbReference type="OrthoDB" id="5956306at2"/>
<dbReference type="RefSeq" id="WP_045831170.1">
    <property type="nucleotide sequence ID" value="NZ_JZRB01000058.1"/>
</dbReference>